<dbReference type="PANTHER" id="PTHR34954:SF4">
    <property type="entry name" value="PROTEIN TRIGALACTOSYLDIACYLGLYCEROL 4, CHLOROPLASTIC"/>
    <property type="match status" value="1"/>
</dbReference>
<dbReference type="GO" id="GO:0034196">
    <property type="term" value="P:acylglycerol transport"/>
    <property type="evidence" value="ECO:0007669"/>
    <property type="project" value="InterPro"/>
</dbReference>
<dbReference type="GO" id="GO:0070300">
    <property type="term" value="F:phosphatidic acid binding"/>
    <property type="evidence" value="ECO:0007669"/>
    <property type="project" value="InterPro"/>
</dbReference>
<dbReference type="PANTHER" id="PTHR34954">
    <property type="entry name" value="EXPRESSED PROTEIN"/>
    <property type="match status" value="1"/>
</dbReference>
<dbReference type="GO" id="GO:1990052">
    <property type="term" value="P:ER to chloroplast lipid transport"/>
    <property type="evidence" value="ECO:0007669"/>
    <property type="project" value="InterPro"/>
</dbReference>
<dbReference type="InterPro" id="IPR044160">
    <property type="entry name" value="TGD4-like"/>
</dbReference>
<dbReference type="AlphaFoldDB" id="A0AAN9QBS2"/>
<accession>A0AAN9QBS2</accession>
<comment type="caution">
    <text evidence="1">The sequence shown here is derived from an EMBL/GenBank/DDBJ whole genome shotgun (WGS) entry which is preliminary data.</text>
</comment>
<protein>
    <submittedName>
        <fullName evidence="1">Uncharacterized protein</fullName>
    </submittedName>
</protein>
<evidence type="ECO:0000313" key="2">
    <source>
        <dbReference type="Proteomes" id="UP001367508"/>
    </source>
</evidence>
<keyword evidence="2" id="KW-1185">Reference proteome</keyword>
<evidence type="ECO:0000313" key="1">
    <source>
        <dbReference type="EMBL" id="KAK7329357.1"/>
    </source>
</evidence>
<name>A0AAN9QBS2_CANGL</name>
<proteinExistence type="predicted"/>
<dbReference type="EMBL" id="JAYMYQ010000005">
    <property type="protein sequence ID" value="KAK7329357.1"/>
    <property type="molecule type" value="Genomic_DNA"/>
</dbReference>
<gene>
    <name evidence="1" type="ORF">VNO77_23518</name>
</gene>
<sequence>MHGSLAFKSAFSYRKKVDIWRSYAPKLKFGQLYACFFQILHVYASGIIAIHLLSEELKKLSDIELFKCLFFVSLHGKNMGGMYDLIWIYSIISLEFFNDKMLLQALLLGIIRQEHKCNKSSTRSSQFSKAQHGSCSGVLPDATLSLQQQIVGPEPLFAWEYALQVLGSAKAVAWYCPTRQEVLAELRFHET</sequence>
<dbReference type="GO" id="GO:0009941">
    <property type="term" value="C:chloroplast envelope"/>
    <property type="evidence" value="ECO:0007669"/>
    <property type="project" value="TreeGrafter"/>
</dbReference>
<reference evidence="1 2" key="1">
    <citation type="submission" date="2024-01" db="EMBL/GenBank/DDBJ databases">
        <title>The genomes of 5 underutilized Papilionoideae crops provide insights into root nodulation and disease resistanc.</title>
        <authorList>
            <person name="Jiang F."/>
        </authorList>
    </citation>
    <scope>NUCLEOTIDE SEQUENCE [LARGE SCALE GENOMIC DNA]</scope>
    <source>
        <strain evidence="1">LVBAO_FW01</strain>
        <tissue evidence="1">Leaves</tissue>
    </source>
</reference>
<dbReference type="Proteomes" id="UP001367508">
    <property type="component" value="Unassembled WGS sequence"/>
</dbReference>
<organism evidence="1 2">
    <name type="scientific">Canavalia gladiata</name>
    <name type="common">Sword bean</name>
    <name type="synonym">Dolichos gladiatus</name>
    <dbReference type="NCBI Taxonomy" id="3824"/>
    <lineage>
        <taxon>Eukaryota</taxon>
        <taxon>Viridiplantae</taxon>
        <taxon>Streptophyta</taxon>
        <taxon>Embryophyta</taxon>
        <taxon>Tracheophyta</taxon>
        <taxon>Spermatophyta</taxon>
        <taxon>Magnoliopsida</taxon>
        <taxon>eudicotyledons</taxon>
        <taxon>Gunneridae</taxon>
        <taxon>Pentapetalae</taxon>
        <taxon>rosids</taxon>
        <taxon>fabids</taxon>
        <taxon>Fabales</taxon>
        <taxon>Fabaceae</taxon>
        <taxon>Papilionoideae</taxon>
        <taxon>50 kb inversion clade</taxon>
        <taxon>NPAAA clade</taxon>
        <taxon>indigoferoid/millettioid clade</taxon>
        <taxon>Phaseoleae</taxon>
        <taxon>Canavalia</taxon>
    </lineage>
</organism>